<feature type="region of interest" description="Disordered" evidence="1">
    <location>
        <begin position="33"/>
        <end position="69"/>
    </location>
</feature>
<evidence type="ECO:0000313" key="3">
    <source>
        <dbReference type="EMBL" id="MBB5912308.1"/>
    </source>
</evidence>
<name>A0A7W9PAQ9_9NOCA</name>
<reference evidence="3 4" key="1">
    <citation type="submission" date="2020-08" db="EMBL/GenBank/DDBJ databases">
        <title>Sequencing the genomes of 1000 actinobacteria strains.</title>
        <authorList>
            <person name="Klenk H.-P."/>
        </authorList>
    </citation>
    <scope>NUCLEOTIDE SEQUENCE [LARGE SCALE GENOMIC DNA]</scope>
    <source>
        <strain evidence="3 4">DSM 43582</strain>
    </source>
</reference>
<evidence type="ECO:0000256" key="2">
    <source>
        <dbReference type="SAM" id="SignalP"/>
    </source>
</evidence>
<organism evidence="3 4">
    <name type="scientific">Nocardia transvalensis</name>
    <dbReference type="NCBI Taxonomy" id="37333"/>
    <lineage>
        <taxon>Bacteria</taxon>
        <taxon>Bacillati</taxon>
        <taxon>Actinomycetota</taxon>
        <taxon>Actinomycetes</taxon>
        <taxon>Mycobacteriales</taxon>
        <taxon>Nocardiaceae</taxon>
        <taxon>Nocardia</taxon>
    </lineage>
</organism>
<gene>
    <name evidence="3" type="ORF">BJY24_001175</name>
</gene>
<keyword evidence="2" id="KW-0732">Signal</keyword>
<keyword evidence="4" id="KW-1185">Reference proteome</keyword>
<proteinExistence type="predicted"/>
<feature type="chain" id="PRO_5031407690" evidence="2">
    <location>
        <begin position="33"/>
        <end position="96"/>
    </location>
</feature>
<comment type="caution">
    <text evidence="3">The sequence shown here is derived from an EMBL/GenBank/DDBJ whole genome shotgun (WGS) entry which is preliminary data.</text>
</comment>
<evidence type="ECO:0000256" key="1">
    <source>
        <dbReference type="SAM" id="MobiDB-lite"/>
    </source>
</evidence>
<evidence type="ECO:0000313" key="4">
    <source>
        <dbReference type="Proteomes" id="UP000540412"/>
    </source>
</evidence>
<protein>
    <submittedName>
        <fullName evidence="3">Uncharacterized protein</fullName>
    </submittedName>
</protein>
<sequence length="96" mass="9952">MSHRQRVRSMVVACGAILVVGSGVLTVAPAGAAPDPNFPLGNSPGVPNQQSPEKRLDKVPEKTEKLGGSATGKLLDLGEYIIKCGLNIATPTVKCE</sequence>
<dbReference type="Proteomes" id="UP000540412">
    <property type="component" value="Unassembled WGS sequence"/>
</dbReference>
<feature type="signal peptide" evidence="2">
    <location>
        <begin position="1"/>
        <end position="32"/>
    </location>
</feature>
<feature type="compositionally biased region" description="Basic and acidic residues" evidence="1">
    <location>
        <begin position="52"/>
        <end position="65"/>
    </location>
</feature>
<dbReference type="AlphaFoldDB" id="A0A7W9PAQ9"/>
<dbReference type="RefSeq" id="WP_040750182.1">
    <property type="nucleotide sequence ID" value="NZ_JACHIT010000001.1"/>
</dbReference>
<accession>A0A7W9PAQ9</accession>
<dbReference type="EMBL" id="JACHIT010000001">
    <property type="protein sequence ID" value="MBB5912308.1"/>
    <property type="molecule type" value="Genomic_DNA"/>
</dbReference>